<gene>
    <name evidence="2" type="ORF">MNBD_GAMMA26-281</name>
</gene>
<accession>A0A3B1AU00</accession>
<protein>
    <recommendedName>
        <fullName evidence="1">ATP-grasp domain-containing protein</fullName>
    </recommendedName>
</protein>
<evidence type="ECO:0000259" key="1">
    <source>
        <dbReference type="PROSITE" id="PS50975"/>
    </source>
</evidence>
<proteinExistence type="predicted"/>
<dbReference type="AlphaFoldDB" id="A0A3B1AU00"/>
<organism evidence="2">
    <name type="scientific">hydrothermal vent metagenome</name>
    <dbReference type="NCBI Taxonomy" id="652676"/>
    <lineage>
        <taxon>unclassified sequences</taxon>
        <taxon>metagenomes</taxon>
        <taxon>ecological metagenomes</taxon>
    </lineage>
</organism>
<dbReference type="SUPFAM" id="SSF56059">
    <property type="entry name" value="Glutathione synthetase ATP-binding domain-like"/>
    <property type="match status" value="1"/>
</dbReference>
<dbReference type="GO" id="GO:0005524">
    <property type="term" value="F:ATP binding"/>
    <property type="evidence" value="ECO:0007669"/>
    <property type="project" value="InterPro"/>
</dbReference>
<dbReference type="Gene3D" id="3.30.470.20">
    <property type="entry name" value="ATP-grasp fold, B domain"/>
    <property type="match status" value="1"/>
</dbReference>
<name>A0A3B1AU00_9ZZZZ</name>
<feature type="domain" description="ATP-grasp" evidence="1">
    <location>
        <begin position="164"/>
        <end position="362"/>
    </location>
</feature>
<sequence>MVGNCCTTQRVTFLADYQPLRKCISNNDNEIIIYGADNFSQFPRRDESVSSRCDRALPAACRDDVVVLRGKLDPEYHTWLRSLALGPDHIVEYNAPIRGKSLSELILGNPEPILKIIQKSGRKPVYVPWFSSQMERKAANALGADLFGASESATLEYNDKAEFKTLCQQLDIPVVNGFSFTMQPENSTNCQEMMDLVNQCLTTHKAVIIRGTLGESGMSLYMTNGNDVAYVHGRIAASGEKRVIIEPFLNVISTPNDQWAVDRVRSISHLGIANQICERGMVHVGTLEGPNPSPRICDTITQASLKIATHMAKAGYIGVIDIDYIVTPEGIFPVENNARFNGSSYARTIVNNIEELTAPIPCWKFIKIKMSPCSFRELTQRIDSVLYDGNRLNSVFPFNCDALPSTGDFAVVLLAEDLDHIAYLEESLKEMGVKRD</sequence>
<dbReference type="GO" id="GO:0046872">
    <property type="term" value="F:metal ion binding"/>
    <property type="evidence" value="ECO:0007669"/>
    <property type="project" value="InterPro"/>
</dbReference>
<dbReference type="PROSITE" id="PS50975">
    <property type="entry name" value="ATP_GRASP"/>
    <property type="match status" value="1"/>
</dbReference>
<dbReference type="InterPro" id="IPR011761">
    <property type="entry name" value="ATP-grasp"/>
</dbReference>
<reference evidence="2" key="1">
    <citation type="submission" date="2018-06" db="EMBL/GenBank/DDBJ databases">
        <authorList>
            <person name="Zhirakovskaya E."/>
        </authorList>
    </citation>
    <scope>NUCLEOTIDE SEQUENCE</scope>
</reference>
<evidence type="ECO:0000313" key="2">
    <source>
        <dbReference type="EMBL" id="VAX09476.1"/>
    </source>
</evidence>
<dbReference type="EMBL" id="UOFX01000053">
    <property type="protein sequence ID" value="VAX09476.1"/>
    <property type="molecule type" value="Genomic_DNA"/>
</dbReference>